<protein>
    <submittedName>
        <fullName evidence="1">Uncharacterized protein</fullName>
    </submittedName>
</protein>
<dbReference type="Proteomes" id="UP000094892">
    <property type="component" value="Unassembled WGS sequence"/>
</dbReference>
<dbReference type="EMBL" id="MCOL01000001">
    <property type="protein sequence ID" value="ODO60688.1"/>
    <property type="molecule type" value="Genomic_DNA"/>
</dbReference>
<dbReference type="AlphaFoldDB" id="A0A1E3KP93"/>
<evidence type="ECO:0000313" key="2">
    <source>
        <dbReference type="Proteomes" id="UP000094892"/>
    </source>
</evidence>
<comment type="caution">
    <text evidence="1">The sequence shown here is derived from an EMBL/GenBank/DDBJ whole genome shotgun (WGS) entry which is preliminary data.</text>
</comment>
<gene>
    <name evidence="1" type="ORF">LPJSA22_00633</name>
</gene>
<organism evidence="1 2">
    <name type="scientific">Lactiplantibacillus plantarum</name>
    <name type="common">Lactobacillus plantarum</name>
    <dbReference type="NCBI Taxonomy" id="1590"/>
    <lineage>
        <taxon>Bacteria</taxon>
        <taxon>Bacillati</taxon>
        <taxon>Bacillota</taxon>
        <taxon>Bacilli</taxon>
        <taxon>Lactobacillales</taxon>
        <taxon>Lactobacillaceae</taxon>
        <taxon>Lactiplantibacillus</taxon>
    </lineage>
</organism>
<dbReference type="RefSeq" id="WP_069302407.1">
    <property type="nucleotide sequence ID" value="NZ_CP185953.1"/>
</dbReference>
<accession>A0A1E3KP93</accession>
<evidence type="ECO:0000313" key="1">
    <source>
        <dbReference type="EMBL" id="ODO60688.1"/>
    </source>
</evidence>
<proteinExistence type="predicted"/>
<sequence length="85" mass="9358">MNLERKRLAIDSSKHSVVVINDHGQENLVIDGWSVNGGVISIEIKEPESKPTKTQLILVVDEPIFSSDNMFGNRLLAEADVTALN</sequence>
<name>A0A1E3KP93_LACPN</name>
<reference evidence="1 2" key="1">
    <citation type="submission" date="2016-08" db="EMBL/GenBank/DDBJ databases">
        <title>Genome sequencing of Lactobacillus plantarum JSA22, isolated from fermented soybean paste.</title>
        <authorList>
            <person name="Choi H.S."/>
        </authorList>
    </citation>
    <scope>NUCLEOTIDE SEQUENCE [LARGE SCALE GENOMIC DNA]</scope>
    <source>
        <strain evidence="1 2">JSA22</strain>
    </source>
</reference>